<evidence type="ECO:0000259" key="5">
    <source>
        <dbReference type="PROSITE" id="PS50931"/>
    </source>
</evidence>
<dbReference type="GO" id="GO:0003700">
    <property type="term" value="F:DNA-binding transcription factor activity"/>
    <property type="evidence" value="ECO:0007669"/>
    <property type="project" value="InterPro"/>
</dbReference>
<reference evidence="6 7" key="1">
    <citation type="submission" date="2018-01" db="EMBL/GenBank/DDBJ databases">
        <title>Genome sequence of Iodobacter sp. strain PCH194 isolated from Indian Trans-Himalaya.</title>
        <authorList>
            <person name="Kumar V."/>
            <person name="Thakur V."/>
            <person name="Kumar S."/>
            <person name="Singh D."/>
        </authorList>
    </citation>
    <scope>NUCLEOTIDE SEQUENCE [LARGE SCALE GENOMIC DNA]</scope>
    <source>
        <strain evidence="6 7">PCH194</strain>
    </source>
</reference>
<dbReference type="Pfam" id="PF03466">
    <property type="entry name" value="LysR_substrate"/>
    <property type="match status" value="1"/>
</dbReference>
<keyword evidence="2" id="KW-0805">Transcription regulation</keyword>
<evidence type="ECO:0000256" key="4">
    <source>
        <dbReference type="ARBA" id="ARBA00023163"/>
    </source>
</evidence>
<evidence type="ECO:0000256" key="3">
    <source>
        <dbReference type="ARBA" id="ARBA00023125"/>
    </source>
</evidence>
<dbReference type="SUPFAM" id="SSF46785">
    <property type="entry name" value="Winged helix' DNA-binding domain"/>
    <property type="match status" value="1"/>
</dbReference>
<dbReference type="GO" id="GO:0003677">
    <property type="term" value="F:DNA binding"/>
    <property type="evidence" value="ECO:0007669"/>
    <property type="project" value="UniProtKB-KW"/>
</dbReference>
<keyword evidence="7" id="KW-1185">Reference proteome</keyword>
<dbReference type="Pfam" id="PF00126">
    <property type="entry name" value="HTH_1"/>
    <property type="match status" value="1"/>
</dbReference>
<dbReference type="RefSeq" id="WP_130107253.1">
    <property type="nucleotide sequence ID" value="NZ_CP025781.1"/>
</dbReference>
<comment type="similarity">
    <text evidence="1">Belongs to the LysR transcriptional regulatory family.</text>
</comment>
<dbReference type="InterPro" id="IPR037402">
    <property type="entry name" value="YidZ_PBP2"/>
</dbReference>
<keyword evidence="3" id="KW-0238">DNA-binding</keyword>
<dbReference type="PANTHER" id="PTHR30118">
    <property type="entry name" value="HTH-TYPE TRANSCRIPTIONAL REGULATOR LEUO-RELATED"/>
    <property type="match status" value="1"/>
</dbReference>
<dbReference type="AlphaFoldDB" id="A0A7G3GC42"/>
<dbReference type="InterPro" id="IPR036388">
    <property type="entry name" value="WH-like_DNA-bd_sf"/>
</dbReference>
<gene>
    <name evidence="6" type="ORF">C1H71_15105</name>
</gene>
<name>A0A7G3GC42_9NEIS</name>
<dbReference type="Proteomes" id="UP000515917">
    <property type="component" value="Chromosome"/>
</dbReference>
<dbReference type="EMBL" id="CP025781">
    <property type="protein sequence ID" value="QBC44728.1"/>
    <property type="molecule type" value="Genomic_DNA"/>
</dbReference>
<accession>A0A7G3GC42</accession>
<organism evidence="6 7">
    <name type="scientific">Iodobacter fluviatilis</name>
    <dbReference type="NCBI Taxonomy" id="537"/>
    <lineage>
        <taxon>Bacteria</taxon>
        <taxon>Pseudomonadati</taxon>
        <taxon>Pseudomonadota</taxon>
        <taxon>Betaproteobacteria</taxon>
        <taxon>Neisseriales</taxon>
        <taxon>Chitinibacteraceae</taxon>
        <taxon>Iodobacter</taxon>
    </lineage>
</organism>
<evidence type="ECO:0000256" key="2">
    <source>
        <dbReference type="ARBA" id="ARBA00023015"/>
    </source>
</evidence>
<protein>
    <submittedName>
        <fullName evidence="6">LysR family transcriptional regulator</fullName>
    </submittedName>
</protein>
<evidence type="ECO:0000256" key="1">
    <source>
        <dbReference type="ARBA" id="ARBA00009437"/>
    </source>
</evidence>
<dbReference type="KEGG" id="ifl:C1H71_15105"/>
<proteinExistence type="inferred from homology"/>
<dbReference type="InterPro" id="IPR036390">
    <property type="entry name" value="WH_DNA-bd_sf"/>
</dbReference>
<feature type="domain" description="HTH lysR-type" evidence="5">
    <location>
        <begin position="5"/>
        <end position="62"/>
    </location>
</feature>
<sequence>MMDKFDLKHMRIFLQLVRVGNVSKVAEETGVSQQAISGYLKRLREAFPHELFLRQSSGLKPTDFALGLAAKFEKILLDVDGLFNDSSFDATTSTATFRLIANEYAQLTIIPRLSSLIALEAPSVRLHVKDFDPQTHEASLASGDADILIGFSEFVSAGVVKAHLKKEQYSWVVGKNSLISSSIRTVGDLQNHSHIGFANGASHLVDNVESFLHKHSVSRQVTAVLPCYTSLIPFLEFNDVVAFVPSALARSSHLNILSFDSEMGTFDVVVGWHRRSSGSSARKWLTNLVQRSSE</sequence>
<evidence type="ECO:0000313" key="7">
    <source>
        <dbReference type="Proteomes" id="UP000515917"/>
    </source>
</evidence>
<dbReference type="InterPro" id="IPR050389">
    <property type="entry name" value="LysR-type_TF"/>
</dbReference>
<dbReference type="PROSITE" id="PS50931">
    <property type="entry name" value="HTH_LYSR"/>
    <property type="match status" value="1"/>
</dbReference>
<keyword evidence="4" id="KW-0804">Transcription</keyword>
<dbReference type="Gene3D" id="1.10.10.10">
    <property type="entry name" value="Winged helix-like DNA-binding domain superfamily/Winged helix DNA-binding domain"/>
    <property type="match status" value="1"/>
</dbReference>
<dbReference type="PANTHER" id="PTHR30118:SF15">
    <property type="entry name" value="TRANSCRIPTIONAL REGULATORY PROTEIN"/>
    <property type="match status" value="1"/>
</dbReference>
<dbReference type="InterPro" id="IPR005119">
    <property type="entry name" value="LysR_subst-bd"/>
</dbReference>
<evidence type="ECO:0000313" key="6">
    <source>
        <dbReference type="EMBL" id="QBC44728.1"/>
    </source>
</evidence>
<dbReference type="SUPFAM" id="SSF53850">
    <property type="entry name" value="Periplasmic binding protein-like II"/>
    <property type="match status" value="1"/>
</dbReference>
<dbReference type="InterPro" id="IPR000847">
    <property type="entry name" value="LysR_HTH_N"/>
</dbReference>
<dbReference type="Gene3D" id="3.40.190.10">
    <property type="entry name" value="Periplasmic binding protein-like II"/>
    <property type="match status" value="2"/>
</dbReference>
<dbReference type="CDD" id="cd08417">
    <property type="entry name" value="PBP2_Nitroaromatics_like"/>
    <property type="match status" value="1"/>
</dbReference>